<dbReference type="InterPro" id="IPR027392">
    <property type="entry name" value="TF_Znf"/>
</dbReference>
<evidence type="ECO:0000313" key="3">
    <source>
        <dbReference type="Proteomes" id="UP001162891"/>
    </source>
</evidence>
<evidence type="ECO:0000313" key="2">
    <source>
        <dbReference type="EMBL" id="BDG03110.1"/>
    </source>
</evidence>
<proteinExistence type="predicted"/>
<gene>
    <name evidence="2" type="ORF">AMOR_21060</name>
</gene>
<dbReference type="Proteomes" id="UP001162891">
    <property type="component" value="Chromosome"/>
</dbReference>
<feature type="domain" description="Transcription factor zinc-finger" evidence="1">
    <location>
        <begin position="2"/>
        <end position="41"/>
    </location>
</feature>
<sequence length="127" mass="13847">MDCPRCSVEMQEITQEDSTLQRCAECGGIWVVDVADLNKMLLHANLPALSTIGGFINADEISGMCPACNVDLVVVEGGEKRSLAYDTCESCGGLWVDGEEEAPAAELDWKGANKQIVDFFKRFAKKK</sequence>
<protein>
    <recommendedName>
        <fullName evidence="1">Transcription factor zinc-finger domain-containing protein</fullName>
    </recommendedName>
</protein>
<organism evidence="2 3">
    <name type="scientific">Anaeromyxobacter oryzae</name>
    <dbReference type="NCBI Taxonomy" id="2918170"/>
    <lineage>
        <taxon>Bacteria</taxon>
        <taxon>Pseudomonadati</taxon>
        <taxon>Myxococcota</taxon>
        <taxon>Myxococcia</taxon>
        <taxon>Myxococcales</taxon>
        <taxon>Cystobacterineae</taxon>
        <taxon>Anaeromyxobacteraceae</taxon>
        <taxon>Anaeromyxobacter</taxon>
    </lineage>
</organism>
<accession>A0ABM7WUH0</accession>
<dbReference type="RefSeq" id="WP_248360827.1">
    <property type="nucleotide sequence ID" value="NZ_AP025591.1"/>
</dbReference>
<dbReference type="EMBL" id="AP025591">
    <property type="protein sequence ID" value="BDG03110.1"/>
    <property type="molecule type" value="Genomic_DNA"/>
</dbReference>
<dbReference type="Pfam" id="PF13453">
    <property type="entry name" value="Zn_ribbon_TFIIB"/>
    <property type="match status" value="2"/>
</dbReference>
<keyword evidence="3" id="KW-1185">Reference proteome</keyword>
<feature type="domain" description="Transcription factor zinc-finger" evidence="1">
    <location>
        <begin position="64"/>
        <end position="100"/>
    </location>
</feature>
<evidence type="ECO:0000259" key="1">
    <source>
        <dbReference type="Pfam" id="PF13453"/>
    </source>
</evidence>
<name>A0ABM7WUH0_9BACT</name>
<reference evidence="3" key="1">
    <citation type="journal article" date="2022" name="Int. J. Syst. Evol. Microbiol.">
        <title>Anaeromyxobacter oryzae sp. nov., Anaeromyxobacter diazotrophicus sp. nov. and Anaeromyxobacter paludicola sp. nov., isolated from paddy soils.</title>
        <authorList>
            <person name="Itoh H."/>
            <person name="Xu Z."/>
            <person name="Mise K."/>
            <person name="Masuda Y."/>
            <person name="Ushijima N."/>
            <person name="Hayakawa C."/>
            <person name="Shiratori Y."/>
            <person name="Senoo K."/>
        </authorList>
    </citation>
    <scope>NUCLEOTIDE SEQUENCE [LARGE SCALE GENOMIC DNA]</scope>
    <source>
        <strain evidence="3">Red232</strain>
    </source>
</reference>